<comment type="caution">
    <text evidence="3">The sequence shown here is derived from an EMBL/GenBank/DDBJ whole genome shotgun (WGS) entry which is preliminary data.</text>
</comment>
<accession>A0A6A1W9H2</accession>
<protein>
    <submittedName>
        <fullName evidence="3">Levopimaradiene synthase, chloroplastic</fullName>
    </submittedName>
</protein>
<dbReference type="AlphaFoldDB" id="A0A6A1W9H2"/>
<dbReference type="InterPro" id="IPR036965">
    <property type="entry name" value="Terpene_synth_N_sf"/>
</dbReference>
<evidence type="ECO:0000256" key="2">
    <source>
        <dbReference type="ARBA" id="ARBA00022842"/>
    </source>
</evidence>
<dbReference type="OrthoDB" id="2343925at2759"/>
<organism evidence="3 4">
    <name type="scientific">Morella rubra</name>
    <name type="common">Chinese bayberry</name>
    <dbReference type="NCBI Taxonomy" id="262757"/>
    <lineage>
        <taxon>Eukaryota</taxon>
        <taxon>Viridiplantae</taxon>
        <taxon>Streptophyta</taxon>
        <taxon>Embryophyta</taxon>
        <taxon>Tracheophyta</taxon>
        <taxon>Spermatophyta</taxon>
        <taxon>Magnoliopsida</taxon>
        <taxon>eudicotyledons</taxon>
        <taxon>Gunneridae</taxon>
        <taxon>Pentapetalae</taxon>
        <taxon>rosids</taxon>
        <taxon>fabids</taxon>
        <taxon>Fagales</taxon>
        <taxon>Myricaceae</taxon>
        <taxon>Morella</taxon>
    </lineage>
</organism>
<keyword evidence="4" id="KW-1185">Reference proteome</keyword>
<name>A0A6A1W9H2_9ROSI</name>
<dbReference type="Gene3D" id="1.50.10.130">
    <property type="entry name" value="Terpene synthase, N-terminal domain"/>
    <property type="match status" value="1"/>
</dbReference>
<dbReference type="InterPro" id="IPR008930">
    <property type="entry name" value="Terpenoid_cyclase/PrenylTrfase"/>
</dbReference>
<keyword evidence="2" id="KW-0460">Magnesium</keyword>
<gene>
    <name evidence="3" type="ORF">CJ030_MR2G011751</name>
</gene>
<dbReference type="PANTHER" id="PTHR31739:SF25">
    <property type="entry name" value="(E,E)-GERANYLLINALOOL SYNTHASE"/>
    <property type="match status" value="1"/>
</dbReference>
<dbReference type="EMBL" id="RXIC02000020">
    <property type="protein sequence ID" value="KAB1221919.1"/>
    <property type="molecule type" value="Genomic_DNA"/>
</dbReference>
<dbReference type="Proteomes" id="UP000516437">
    <property type="component" value="Chromosome 2"/>
</dbReference>
<evidence type="ECO:0000313" key="4">
    <source>
        <dbReference type="Proteomes" id="UP000516437"/>
    </source>
</evidence>
<dbReference type="GO" id="GO:0000287">
    <property type="term" value="F:magnesium ion binding"/>
    <property type="evidence" value="ECO:0007669"/>
    <property type="project" value="TreeGrafter"/>
</dbReference>
<reference evidence="3 4" key="1">
    <citation type="journal article" date="2019" name="Plant Biotechnol. J.">
        <title>The red bayberry genome and genetic basis of sex determination.</title>
        <authorList>
            <person name="Jia H.M."/>
            <person name="Jia H.J."/>
            <person name="Cai Q.L."/>
            <person name="Wang Y."/>
            <person name="Zhao H.B."/>
            <person name="Yang W.F."/>
            <person name="Wang G.Y."/>
            <person name="Li Y.H."/>
            <person name="Zhan D.L."/>
            <person name="Shen Y.T."/>
            <person name="Niu Q.F."/>
            <person name="Chang L."/>
            <person name="Qiu J."/>
            <person name="Zhao L."/>
            <person name="Xie H.B."/>
            <person name="Fu W.Y."/>
            <person name="Jin J."/>
            <person name="Li X.W."/>
            <person name="Jiao Y."/>
            <person name="Zhou C.C."/>
            <person name="Tu T."/>
            <person name="Chai C.Y."/>
            <person name="Gao J.L."/>
            <person name="Fan L.J."/>
            <person name="van de Weg E."/>
            <person name="Wang J.Y."/>
            <person name="Gao Z.S."/>
        </authorList>
    </citation>
    <scope>NUCLEOTIDE SEQUENCE [LARGE SCALE GENOMIC DNA]</scope>
    <source>
        <tissue evidence="3">Leaves</tissue>
    </source>
</reference>
<dbReference type="GO" id="GO:0016102">
    <property type="term" value="P:diterpenoid biosynthetic process"/>
    <property type="evidence" value="ECO:0007669"/>
    <property type="project" value="TreeGrafter"/>
</dbReference>
<evidence type="ECO:0000256" key="1">
    <source>
        <dbReference type="ARBA" id="ARBA00001946"/>
    </source>
</evidence>
<sequence length="86" mass="9739">MKSSQSSIESQVTEIKENMFSNCDSANSFISPSAYDTAWLAMIPDPDQPFQPMFKNCLDWVLHYQKDEGFWGECDAHGTPTIECLP</sequence>
<comment type="cofactor">
    <cofactor evidence="1">
        <name>Mg(2+)</name>
        <dbReference type="ChEBI" id="CHEBI:18420"/>
    </cofactor>
</comment>
<dbReference type="PANTHER" id="PTHR31739">
    <property type="entry name" value="ENT-COPALYL DIPHOSPHATE SYNTHASE, CHLOROPLASTIC"/>
    <property type="match status" value="1"/>
</dbReference>
<dbReference type="Gene3D" id="1.50.10.160">
    <property type="match status" value="1"/>
</dbReference>
<evidence type="ECO:0000313" key="3">
    <source>
        <dbReference type="EMBL" id="KAB1221919.1"/>
    </source>
</evidence>
<proteinExistence type="predicted"/>
<dbReference type="GO" id="GO:0010333">
    <property type="term" value="F:terpene synthase activity"/>
    <property type="evidence" value="ECO:0007669"/>
    <property type="project" value="InterPro"/>
</dbReference>
<dbReference type="InterPro" id="IPR050148">
    <property type="entry name" value="Terpene_synthase-like"/>
</dbReference>
<dbReference type="SUPFAM" id="SSF48239">
    <property type="entry name" value="Terpenoid cyclases/Protein prenyltransferases"/>
    <property type="match status" value="1"/>
</dbReference>